<gene>
    <name evidence="1" type="ORF">J2S66_005551</name>
</gene>
<dbReference type="Pfam" id="PF14559">
    <property type="entry name" value="TPR_19"/>
    <property type="match status" value="1"/>
</dbReference>
<comment type="caution">
    <text evidence="1">The sequence shown here is derived from an EMBL/GenBank/DDBJ whole genome shotgun (WGS) entry which is preliminary data.</text>
</comment>
<proteinExistence type="predicted"/>
<dbReference type="SUPFAM" id="SSF48452">
    <property type="entry name" value="TPR-like"/>
    <property type="match status" value="1"/>
</dbReference>
<keyword evidence="2" id="KW-1185">Reference proteome</keyword>
<reference evidence="1 2" key="1">
    <citation type="submission" date="2023-07" db="EMBL/GenBank/DDBJ databases">
        <title>Sequencing the genomes of 1000 actinobacteria strains.</title>
        <authorList>
            <person name="Klenk H.-P."/>
        </authorList>
    </citation>
    <scope>NUCLEOTIDE SEQUENCE [LARGE SCALE GENOMIC DNA]</scope>
    <source>
        <strain evidence="1 2">DSM 43749</strain>
    </source>
</reference>
<sequence length="306" mass="33248">MPSRAELIRDAQDLEASLDEFPDERDDILLEAAEAWRAAGEHERALALLGEAVDQGGESGAEARVALADALFDLGRVEEAEAALEELRRSRPATPYPYQLAAELVQERGDLEQAAHWYDMAAARLTDEELEGLREELGFLSIAHSIVAGRRRVREALGLPPDRLDESAATSDEVPDVLARLTGRLTPAPPRTRVLFWTRDGLAEAHRRWPELVQDDDVAAVVRDRELANRELAATSTGKITMVLMSADGLAGFAERTGGDPASAATRAAFAEEVVAAGGEVAWPPARNDRCWCGSAAKYKKCCGRP</sequence>
<dbReference type="SUPFAM" id="SSF103642">
    <property type="entry name" value="Sec-C motif"/>
    <property type="match status" value="1"/>
</dbReference>
<evidence type="ECO:0000313" key="1">
    <source>
        <dbReference type="EMBL" id="MDR6597167.1"/>
    </source>
</evidence>
<dbReference type="RefSeq" id="WP_310310204.1">
    <property type="nucleotide sequence ID" value="NZ_BAAAXB010000001.1"/>
</dbReference>
<dbReference type="Gene3D" id="3.10.450.50">
    <property type="match status" value="1"/>
</dbReference>
<dbReference type="InterPro" id="IPR011990">
    <property type="entry name" value="TPR-like_helical_dom_sf"/>
</dbReference>
<protein>
    <submittedName>
        <fullName evidence="1">Tetratricopeptide (TPR) repeat protein</fullName>
    </submittedName>
</protein>
<organism evidence="1 2">
    <name type="scientific">Saccharothrix longispora</name>
    <dbReference type="NCBI Taxonomy" id="33920"/>
    <lineage>
        <taxon>Bacteria</taxon>
        <taxon>Bacillati</taxon>
        <taxon>Actinomycetota</taxon>
        <taxon>Actinomycetes</taxon>
        <taxon>Pseudonocardiales</taxon>
        <taxon>Pseudonocardiaceae</taxon>
        <taxon>Saccharothrix</taxon>
    </lineage>
</organism>
<dbReference type="EMBL" id="JAVDSG010000001">
    <property type="protein sequence ID" value="MDR6597167.1"/>
    <property type="molecule type" value="Genomic_DNA"/>
</dbReference>
<name>A0ABU1Q2P2_9PSEU</name>
<dbReference type="Pfam" id="PF02810">
    <property type="entry name" value="SEC-C"/>
    <property type="match status" value="1"/>
</dbReference>
<evidence type="ECO:0000313" key="2">
    <source>
        <dbReference type="Proteomes" id="UP001268819"/>
    </source>
</evidence>
<dbReference type="InterPro" id="IPR004027">
    <property type="entry name" value="SEC_C_motif"/>
</dbReference>
<dbReference type="Proteomes" id="UP001268819">
    <property type="component" value="Unassembled WGS sequence"/>
</dbReference>
<dbReference type="Gene3D" id="1.25.40.10">
    <property type="entry name" value="Tetratricopeptide repeat domain"/>
    <property type="match status" value="1"/>
</dbReference>
<accession>A0ABU1Q2P2</accession>